<accession>A0A8S2HL42</accession>
<evidence type="ECO:0000256" key="2">
    <source>
        <dbReference type="SAM" id="MobiDB-lite"/>
    </source>
</evidence>
<name>A0A8S2HL42_9BILA</name>
<sequence length="467" mass="53967">MDSSLTESWRYDGFMWASVGKETANINNEQKFTRYYFVPRKHRNNEPQPTNVQRLHKTVYVSVENPLLVIVQYAGKIENGMKSTKAKTDPSILNQVDKLVETIDPGMTYKQVVATAEGGKSALNPDQTKYRRKKHLNRTRLATDELYSTYRMALNDRTFVKDYSLVLFLIIICAHDRMIKIFNELLDEITKRILVSYDTTFKLTDSYVSTLIYRHLAFRDESSIILAYMIHESKSTTCHRRFVQTIKTLCPQFEQKCLLVTDNEKSFQNKNVRRSLRNKKKPSNSEQGQNDEQSHTDSDDNQEDIQSSQSSDDDYSDFKQNRNKAKNELMIRNELVVQHEITVETELVVQNEEEGSYCSTGVFVVVQKNKVKSMVTPLDKGLYKCSCGYFQRTVGHQDCVHIVAVKRFMDLPLHEPTSTPSITSVRRGYKAELGVGRTGGKQPTVLDKENVSSIRYVFLNYFNFCIY</sequence>
<dbReference type="EMBL" id="CAJOBA010002741">
    <property type="protein sequence ID" value="CAF3657795.1"/>
    <property type="molecule type" value="Genomic_DNA"/>
</dbReference>
<gene>
    <name evidence="4" type="ORF">OVA965_LOCUS8231</name>
    <name evidence="5" type="ORF">TMI583_LOCUS8227</name>
</gene>
<feature type="compositionally biased region" description="Basic residues" evidence="2">
    <location>
        <begin position="271"/>
        <end position="282"/>
    </location>
</feature>
<reference evidence="5" key="1">
    <citation type="submission" date="2021-02" db="EMBL/GenBank/DDBJ databases">
        <authorList>
            <person name="Nowell W R."/>
        </authorList>
    </citation>
    <scope>NUCLEOTIDE SEQUENCE</scope>
</reference>
<protein>
    <recommendedName>
        <fullName evidence="3">SWIM-type domain-containing protein</fullName>
    </recommendedName>
</protein>
<organism evidence="5 6">
    <name type="scientific">Didymodactylos carnosus</name>
    <dbReference type="NCBI Taxonomy" id="1234261"/>
    <lineage>
        <taxon>Eukaryota</taxon>
        <taxon>Metazoa</taxon>
        <taxon>Spiralia</taxon>
        <taxon>Gnathifera</taxon>
        <taxon>Rotifera</taxon>
        <taxon>Eurotatoria</taxon>
        <taxon>Bdelloidea</taxon>
        <taxon>Philodinida</taxon>
        <taxon>Philodinidae</taxon>
        <taxon>Didymodactylos</taxon>
    </lineage>
</organism>
<dbReference type="Proteomes" id="UP000677228">
    <property type="component" value="Unassembled WGS sequence"/>
</dbReference>
<evidence type="ECO:0000313" key="6">
    <source>
        <dbReference type="Proteomes" id="UP000682733"/>
    </source>
</evidence>
<dbReference type="PROSITE" id="PS50966">
    <property type="entry name" value="ZF_SWIM"/>
    <property type="match status" value="1"/>
</dbReference>
<evidence type="ECO:0000313" key="4">
    <source>
        <dbReference type="EMBL" id="CAF0873008.1"/>
    </source>
</evidence>
<dbReference type="Pfam" id="PF04434">
    <property type="entry name" value="SWIM"/>
    <property type="match status" value="1"/>
</dbReference>
<dbReference type="InterPro" id="IPR007527">
    <property type="entry name" value="Znf_SWIM"/>
</dbReference>
<proteinExistence type="predicted"/>
<evidence type="ECO:0000256" key="1">
    <source>
        <dbReference type="PROSITE-ProRule" id="PRU00325"/>
    </source>
</evidence>
<feature type="region of interest" description="Disordered" evidence="2">
    <location>
        <begin position="270"/>
        <end position="319"/>
    </location>
</feature>
<dbReference type="GO" id="GO:0008270">
    <property type="term" value="F:zinc ion binding"/>
    <property type="evidence" value="ECO:0007669"/>
    <property type="project" value="UniProtKB-KW"/>
</dbReference>
<dbReference type="Proteomes" id="UP000682733">
    <property type="component" value="Unassembled WGS sequence"/>
</dbReference>
<keyword evidence="1" id="KW-0479">Metal-binding</keyword>
<evidence type="ECO:0000313" key="5">
    <source>
        <dbReference type="EMBL" id="CAF3657795.1"/>
    </source>
</evidence>
<keyword evidence="1" id="KW-0862">Zinc</keyword>
<comment type="caution">
    <text evidence="5">The sequence shown here is derived from an EMBL/GenBank/DDBJ whole genome shotgun (WGS) entry which is preliminary data.</text>
</comment>
<dbReference type="AlphaFoldDB" id="A0A8S2HL42"/>
<keyword evidence="1" id="KW-0863">Zinc-finger</keyword>
<dbReference type="EMBL" id="CAJNOK010002740">
    <property type="protein sequence ID" value="CAF0873008.1"/>
    <property type="molecule type" value="Genomic_DNA"/>
</dbReference>
<evidence type="ECO:0000259" key="3">
    <source>
        <dbReference type="PROSITE" id="PS50966"/>
    </source>
</evidence>
<feature type="domain" description="SWIM-type" evidence="3">
    <location>
        <begin position="362"/>
        <end position="410"/>
    </location>
</feature>